<keyword evidence="2" id="KW-1185">Reference proteome</keyword>
<dbReference type="AlphaFoldDB" id="A0A4D6M5H6"/>
<accession>A0A4D6M5H6</accession>
<dbReference type="EMBL" id="CP039350">
    <property type="protein sequence ID" value="QCD96455.1"/>
    <property type="molecule type" value="Genomic_DNA"/>
</dbReference>
<proteinExistence type="predicted"/>
<sequence>MRDVMDDGVCQNQRVLSVCNGDGDGNDGCSSAAGVGSSTVVRCGGATGLEDAAMVVREEEELPVAVKLKMEQIYGGCNGVIVTAAAFSAAASASCFSAVVFVGVVDLLVLRDRHGADLAAMVVVTGIQTVVGNGSGCRGG</sequence>
<gene>
    <name evidence="1" type="ORF">DEO72_LG6g1158</name>
</gene>
<name>A0A4D6M5H6_VIGUN</name>
<protein>
    <submittedName>
        <fullName evidence="1">Uncharacterized protein</fullName>
    </submittedName>
</protein>
<organism evidence="1 2">
    <name type="scientific">Vigna unguiculata</name>
    <name type="common">Cowpea</name>
    <dbReference type="NCBI Taxonomy" id="3917"/>
    <lineage>
        <taxon>Eukaryota</taxon>
        <taxon>Viridiplantae</taxon>
        <taxon>Streptophyta</taxon>
        <taxon>Embryophyta</taxon>
        <taxon>Tracheophyta</taxon>
        <taxon>Spermatophyta</taxon>
        <taxon>Magnoliopsida</taxon>
        <taxon>eudicotyledons</taxon>
        <taxon>Gunneridae</taxon>
        <taxon>Pentapetalae</taxon>
        <taxon>rosids</taxon>
        <taxon>fabids</taxon>
        <taxon>Fabales</taxon>
        <taxon>Fabaceae</taxon>
        <taxon>Papilionoideae</taxon>
        <taxon>50 kb inversion clade</taxon>
        <taxon>NPAAA clade</taxon>
        <taxon>indigoferoid/millettioid clade</taxon>
        <taxon>Phaseoleae</taxon>
        <taxon>Vigna</taxon>
    </lineage>
</organism>
<evidence type="ECO:0000313" key="2">
    <source>
        <dbReference type="Proteomes" id="UP000501690"/>
    </source>
</evidence>
<dbReference type="Proteomes" id="UP000501690">
    <property type="component" value="Linkage Group LG6"/>
</dbReference>
<reference evidence="1 2" key="1">
    <citation type="submission" date="2019-04" db="EMBL/GenBank/DDBJ databases">
        <title>An improved genome assembly and genetic linkage map for asparagus bean, Vigna unguiculata ssp. sesquipedialis.</title>
        <authorList>
            <person name="Xia Q."/>
            <person name="Zhang R."/>
            <person name="Dong Y."/>
        </authorList>
    </citation>
    <scope>NUCLEOTIDE SEQUENCE [LARGE SCALE GENOMIC DNA]</scope>
    <source>
        <tissue evidence="1">Leaf</tissue>
    </source>
</reference>
<evidence type="ECO:0000313" key="1">
    <source>
        <dbReference type="EMBL" id="QCD96455.1"/>
    </source>
</evidence>